<organism evidence="1 2">
    <name type="scientific">Vaccinium darrowii</name>
    <dbReference type="NCBI Taxonomy" id="229202"/>
    <lineage>
        <taxon>Eukaryota</taxon>
        <taxon>Viridiplantae</taxon>
        <taxon>Streptophyta</taxon>
        <taxon>Embryophyta</taxon>
        <taxon>Tracheophyta</taxon>
        <taxon>Spermatophyta</taxon>
        <taxon>Magnoliopsida</taxon>
        <taxon>eudicotyledons</taxon>
        <taxon>Gunneridae</taxon>
        <taxon>Pentapetalae</taxon>
        <taxon>asterids</taxon>
        <taxon>Ericales</taxon>
        <taxon>Ericaceae</taxon>
        <taxon>Vaccinioideae</taxon>
        <taxon>Vaccinieae</taxon>
        <taxon>Vaccinium</taxon>
    </lineage>
</organism>
<keyword evidence="2" id="KW-1185">Reference proteome</keyword>
<proteinExistence type="predicted"/>
<evidence type="ECO:0000313" key="1">
    <source>
        <dbReference type="EMBL" id="KAH7863639.1"/>
    </source>
</evidence>
<gene>
    <name evidence="1" type="ORF">Vadar_020223</name>
</gene>
<evidence type="ECO:0000313" key="2">
    <source>
        <dbReference type="Proteomes" id="UP000828048"/>
    </source>
</evidence>
<sequence>MASSSSSLSTEQQPRPPFRLKPSSSSSFTPSRLCLEFLSCLQTDQVMQIHKINDVVIPTLIHNLSNCNPLRCSSENGHRSPLQATYDKINGDLSDIKDTLERLKEWEDRLNTLTKKLMLFDWEAAAICTEGTNSVEVLQTAIPEIHEMVSGLKSHISLPLETCLPPKSSDISLLPIPKNAVSILKWSENFAETDAFVNFKERYDSLSFQQQESLLYFSFFPDNSQIRKKVLTYFWIGEGGVIQPTGTGDSEEIADQLFKDLSTKGFIEPVEEKDIGDFNVCSIKPDVRSALLTIAHTKGFLGFDSDGNPTANSCRAYLEKTDEGSLQHLSKFSNHDKLRTLFNINENCLEFPSSWLSKTKNISVIHLGNWSSSSTDKYIEAENPNFLEDLRDVKLLRCLSLNGVSGITKLPDSISTSENLDILDLKSCRHLEKLPRKIGLLKKLTHMDMSGCYLLDEMPEGIAFLSELRVLKGFIIGRSRKKGSSKQCTLSDLAKLEKLRKLSLYADKETTGESGELNCLSEFRSLQILAISWIVPVPPKSKPNKKLKPTSVASPSLPTSLEKLDLRCWPSPTMPSWIKPWELNSLKKLYIRGGKLSGMQITQPKVCDSAQWTVKILRFKFLRELRMDWKDVGTLFPSLVYIEKVDCPELSSFPVEGVWRSKTGSTGR</sequence>
<accession>A0ACB7ZCT4</accession>
<dbReference type="EMBL" id="CM037162">
    <property type="protein sequence ID" value="KAH7863639.1"/>
    <property type="molecule type" value="Genomic_DNA"/>
</dbReference>
<protein>
    <submittedName>
        <fullName evidence="1">Uncharacterized protein</fullName>
    </submittedName>
</protein>
<comment type="caution">
    <text evidence="1">The sequence shown here is derived from an EMBL/GenBank/DDBJ whole genome shotgun (WGS) entry which is preliminary data.</text>
</comment>
<reference evidence="1 2" key="1">
    <citation type="journal article" date="2021" name="Hortic Res">
        <title>High-quality reference genome and annotation aids understanding of berry development for evergreen blueberry (Vaccinium darrowii).</title>
        <authorList>
            <person name="Yu J."/>
            <person name="Hulse-Kemp A.M."/>
            <person name="Babiker E."/>
            <person name="Staton M."/>
        </authorList>
    </citation>
    <scope>NUCLEOTIDE SEQUENCE [LARGE SCALE GENOMIC DNA]</scope>
    <source>
        <strain evidence="2">cv. NJ 8807/NJ 8810</strain>
        <tissue evidence="1">Young leaf</tissue>
    </source>
</reference>
<dbReference type="Proteomes" id="UP000828048">
    <property type="component" value="Chromosome 12"/>
</dbReference>
<name>A0ACB7ZCT4_9ERIC</name>